<dbReference type="GO" id="GO:0006518">
    <property type="term" value="P:peptide metabolic process"/>
    <property type="evidence" value="ECO:0007669"/>
    <property type="project" value="UniProtKB-ARBA"/>
</dbReference>
<gene>
    <name evidence="5" type="ORF">ENW96_05490</name>
</gene>
<evidence type="ECO:0000313" key="5">
    <source>
        <dbReference type="EMBL" id="HGF33828.1"/>
    </source>
</evidence>
<evidence type="ECO:0000256" key="3">
    <source>
        <dbReference type="ARBA" id="ARBA00023235"/>
    </source>
</evidence>
<comment type="similarity">
    <text evidence="1">Belongs to the mandelate racemase/muconate lactonizing enzyme family.</text>
</comment>
<dbReference type="SFLD" id="SFLDS00001">
    <property type="entry name" value="Enolase"/>
    <property type="match status" value="1"/>
</dbReference>
<dbReference type="InterPro" id="IPR029017">
    <property type="entry name" value="Enolase-like_N"/>
</dbReference>
<dbReference type="SUPFAM" id="SSF51604">
    <property type="entry name" value="Enolase C-terminal domain-like"/>
    <property type="match status" value="1"/>
</dbReference>
<dbReference type="SUPFAM" id="SSF54826">
    <property type="entry name" value="Enolase N-terminal domain-like"/>
    <property type="match status" value="1"/>
</dbReference>
<protein>
    <recommendedName>
        <fullName evidence="4">Mandelate racemase/muconate lactonizing enzyme C-terminal domain-containing protein</fullName>
    </recommendedName>
</protein>
<dbReference type="InterPro" id="IPR013342">
    <property type="entry name" value="Mandelate_racemase_C"/>
</dbReference>
<feature type="domain" description="Mandelate racemase/muconate lactonizing enzyme C-terminal" evidence="4">
    <location>
        <begin position="147"/>
        <end position="241"/>
    </location>
</feature>
<sequence>MIVKKVDIWHLNCKFRFPFKHKLATHTGSDNLVVRLTTDQDICGFGEGIPRDFVTGESLPTSLEFLQENLGPAILRFPAITPATLMTSLKLLQEKFAPETSPGAWCALEMALLDAAGRTWGKSLAGLLSSRPAASVTYSAVLPLAAGPQLTQFLKLVQAQGLRSVKLKVGEDNDLDTLSQARTELGKEVDLRVDANGAWSAAEAIVRIQEMAPFRVSAVEQPVAKDDFEGLAQVQEAVDLPIMADESVCTLRDAERLIRMKACRMFNLRLAKMGGITNAIRIKEVAQAAGIRCQLGCHVGETSILAAAGRHFALTQGPLSYLEGSFAPYLLSRDPVQEPVVFGQGGVGLPLPGPGLGIRVLEEILEEMAVFRVSLS</sequence>
<dbReference type="GO" id="GO:0009063">
    <property type="term" value="P:amino acid catabolic process"/>
    <property type="evidence" value="ECO:0007669"/>
    <property type="project" value="InterPro"/>
</dbReference>
<dbReference type="Gene3D" id="3.20.20.120">
    <property type="entry name" value="Enolase-like C-terminal domain"/>
    <property type="match status" value="1"/>
</dbReference>
<dbReference type="PANTHER" id="PTHR48073:SF2">
    <property type="entry name" value="O-SUCCINYLBENZOATE SYNTHASE"/>
    <property type="match status" value="1"/>
</dbReference>
<dbReference type="EMBL" id="DTMF01000144">
    <property type="protein sequence ID" value="HGF33828.1"/>
    <property type="molecule type" value="Genomic_DNA"/>
</dbReference>
<keyword evidence="3" id="KW-0413">Isomerase</keyword>
<accession>A0A7C3Z2I3</accession>
<dbReference type="InterPro" id="IPR018110">
    <property type="entry name" value="Mandel_Rmase/mucon_lact_enz_CS"/>
</dbReference>
<reference evidence="5" key="1">
    <citation type="journal article" date="2020" name="mSystems">
        <title>Genome- and Community-Level Interaction Insights into Carbon Utilization and Element Cycling Functions of Hydrothermarchaeota in Hydrothermal Sediment.</title>
        <authorList>
            <person name="Zhou Z."/>
            <person name="Liu Y."/>
            <person name="Xu W."/>
            <person name="Pan J."/>
            <person name="Luo Z.H."/>
            <person name="Li M."/>
        </authorList>
    </citation>
    <scope>NUCLEOTIDE SEQUENCE [LARGE SCALE GENOMIC DNA]</scope>
    <source>
        <strain evidence="5">SpSt-897</strain>
    </source>
</reference>
<dbReference type="PROSITE" id="PS00909">
    <property type="entry name" value="MR_MLE_2"/>
    <property type="match status" value="1"/>
</dbReference>
<organism evidence="5">
    <name type="scientific">Desulfobacca acetoxidans</name>
    <dbReference type="NCBI Taxonomy" id="60893"/>
    <lineage>
        <taxon>Bacteria</taxon>
        <taxon>Pseudomonadati</taxon>
        <taxon>Thermodesulfobacteriota</taxon>
        <taxon>Desulfobaccia</taxon>
        <taxon>Desulfobaccales</taxon>
        <taxon>Desulfobaccaceae</taxon>
        <taxon>Desulfobacca</taxon>
    </lineage>
</organism>
<dbReference type="InterPro" id="IPR036849">
    <property type="entry name" value="Enolase-like_C_sf"/>
</dbReference>
<keyword evidence="2" id="KW-0479">Metal-binding</keyword>
<dbReference type="PANTHER" id="PTHR48073">
    <property type="entry name" value="O-SUCCINYLBENZOATE SYNTHASE-RELATED"/>
    <property type="match status" value="1"/>
</dbReference>
<dbReference type="SMART" id="SM00922">
    <property type="entry name" value="MR_MLE"/>
    <property type="match status" value="1"/>
</dbReference>
<dbReference type="Gene3D" id="3.30.390.10">
    <property type="entry name" value="Enolase-like, N-terminal domain"/>
    <property type="match status" value="1"/>
</dbReference>
<dbReference type="Pfam" id="PF13378">
    <property type="entry name" value="MR_MLE_C"/>
    <property type="match status" value="1"/>
</dbReference>
<evidence type="ECO:0000256" key="1">
    <source>
        <dbReference type="ARBA" id="ARBA00008031"/>
    </source>
</evidence>
<comment type="caution">
    <text evidence="5">The sequence shown here is derived from an EMBL/GenBank/DDBJ whole genome shotgun (WGS) entry which is preliminary data.</text>
</comment>
<dbReference type="InterPro" id="IPR013341">
    <property type="entry name" value="Mandelate_racemase_N_dom"/>
</dbReference>
<dbReference type="SFLD" id="SFLDG00180">
    <property type="entry name" value="muconate_cycloisomerase"/>
    <property type="match status" value="1"/>
</dbReference>
<proteinExistence type="inferred from homology"/>
<name>A0A7C3Z2I3_9BACT</name>
<evidence type="ECO:0000256" key="2">
    <source>
        <dbReference type="ARBA" id="ARBA00022723"/>
    </source>
</evidence>
<evidence type="ECO:0000259" key="4">
    <source>
        <dbReference type="SMART" id="SM00922"/>
    </source>
</evidence>
<dbReference type="InterPro" id="IPR029065">
    <property type="entry name" value="Enolase_C-like"/>
</dbReference>
<dbReference type="GO" id="GO:0046872">
    <property type="term" value="F:metal ion binding"/>
    <property type="evidence" value="ECO:0007669"/>
    <property type="project" value="UniProtKB-KW"/>
</dbReference>
<dbReference type="AlphaFoldDB" id="A0A7C3Z2I3"/>
<dbReference type="Pfam" id="PF02746">
    <property type="entry name" value="MR_MLE_N"/>
    <property type="match status" value="1"/>
</dbReference>
<dbReference type="GO" id="GO:0016854">
    <property type="term" value="F:racemase and epimerase activity"/>
    <property type="evidence" value="ECO:0007669"/>
    <property type="project" value="UniProtKB-ARBA"/>
</dbReference>